<protein>
    <submittedName>
        <fullName evidence="1">Uncharacterized protein</fullName>
    </submittedName>
</protein>
<dbReference type="Proteomes" id="UP000317977">
    <property type="component" value="Unassembled WGS sequence"/>
</dbReference>
<organism evidence="1 2">
    <name type="scientific">Rubripirellula reticaptiva</name>
    <dbReference type="NCBI Taxonomy" id="2528013"/>
    <lineage>
        <taxon>Bacteria</taxon>
        <taxon>Pseudomonadati</taxon>
        <taxon>Planctomycetota</taxon>
        <taxon>Planctomycetia</taxon>
        <taxon>Pirellulales</taxon>
        <taxon>Pirellulaceae</taxon>
        <taxon>Rubripirellula</taxon>
    </lineage>
</organism>
<accession>A0A5C6EK58</accession>
<dbReference type="EMBL" id="SJPX01000004">
    <property type="protein sequence ID" value="TWU49452.1"/>
    <property type="molecule type" value="Genomic_DNA"/>
</dbReference>
<keyword evidence="2" id="KW-1185">Reference proteome</keyword>
<evidence type="ECO:0000313" key="2">
    <source>
        <dbReference type="Proteomes" id="UP000317977"/>
    </source>
</evidence>
<comment type="caution">
    <text evidence="1">The sequence shown here is derived from an EMBL/GenBank/DDBJ whole genome shotgun (WGS) entry which is preliminary data.</text>
</comment>
<dbReference type="AlphaFoldDB" id="A0A5C6EK58"/>
<name>A0A5C6EK58_9BACT</name>
<gene>
    <name evidence="1" type="ORF">Poly59_40670</name>
</gene>
<sequence>MKTFEITGSYVAEPLMLTWAEDSTKYKVGTMLLLCADGGVRIGDRHFAIDRPIEVNIERTDFRFTRKTDSRVLSFENGVNKRLFVYKYISKQRFAWVELIASL</sequence>
<reference evidence="1 2" key="1">
    <citation type="submission" date="2019-02" db="EMBL/GenBank/DDBJ databases">
        <title>Deep-cultivation of Planctomycetes and their phenomic and genomic characterization uncovers novel biology.</title>
        <authorList>
            <person name="Wiegand S."/>
            <person name="Jogler M."/>
            <person name="Boedeker C."/>
            <person name="Pinto D."/>
            <person name="Vollmers J."/>
            <person name="Rivas-Marin E."/>
            <person name="Kohn T."/>
            <person name="Peeters S.H."/>
            <person name="Heuer A."/>
            <person name="Rast P."/>
            <person name="Oberbeckmann S."/>
            <person name="Bunk B."/>
            <person name="Jeske O."/>
            <person name="Meyerdierks A."/>
            <person name="Storesund J.E."/>
            <person name="Kallscheuer N."/>
            <person name="Luecker S."/>
            <person name="Lage O.M."/>
            <person name="Pohl T."/>
            <person name="Merkel B.J."/>
            <person name="Hornburger P."/>
            <person name="Mueller R.-W."/>
            <person name="Bruemmer F."/>
            <person name="Labrenz M."/>
            <person name="Spormann A.M."/>
            <person name="Op Den Camp H."/>
            <person name="Overmann J."/>
            <person name="Amann R."/>
            <person name="Jetten M.S.M."/>
            <person name="Mascher T."/>
            <person name="Medema M.H."/>
            <person name="Devos D.P."/>
            <person name="Kaster A.-K."/>
            <person name="Ovreas L."/>
            <person name="Rohde M."/>
            <person name="Galperin M.Y."/>
            <person name="Jogler C."/>
        </authorList>
    </citation>
    <scope>NUCLEOTIDE SEQUENCE [LARGE SCALE GENOMIC DNA]</scope>
    <source>
        <strain evidence="1 2">Poly59</strain>
    </source>
</reference>
<proteinExistence type="predicted"/>
<evidence type="ECO:0000313" key="1">
    <source>
        <dbReference type="EMBL" id="TWU49452.1"/>
    </source>
</evidence>